<dbReference type="GeneID" id="14882948"/>
<dbReference type="VEuPathDB" id="AmoebaDB:EIN_494100"/>
<gene>
    <name evidence="1" type="ORF">EIN_494100</name>
</gene>
<dbReference type="RefSeq" id="XP_004183320.1">
    <property type="nucleotide sequence ID" value="XM_004183272.1"/>
</dbReference>
<dbReference type="KEGG" id="eiv:EIN_494100"/>
<evidence type="ECO:0000313" key="1">
    <source>
        <dbReference type="EMBL" id="ELP83974.1"/>
    </source>
</evidence>
<dbReference type="Proteomes" id="UP000014680">
    <property type="component" value="Unassembled WGS sequence"/>
</dbReference>
<evidence type="ECO:0000313" key="2">
    <source>
        <dbReference type="Proteomes" id="UP000014680"/>
    </source>
</evidence>
<feature type="non-terminal residue" evidence="1">
    <location>
        <position position="659"/>
    </location>
</feature>
<dbReference type="EMBL" id="KB207193">
    <property type="protein sequence ID" value="ELP83974.1"/>
    <property type="molecule type" value="Genomic_DNA"/>
</dbReference>
<proteinExistence type="predicted"/>
<reference evidence="1 2" key="1">
    <citation type="submission" date="2012-10" db="EMBL/GenBank/DDBJ databases">
        <authorList>
            <person name="Zafar N."/>
            <person name="Inman J."/>
            <person name="Hall N."/>
            <person name="Lorenzi H."/>
            <person name="Caler E."/>
        </authorList>
    </citation>
    <scope>NUCLEOTIDE SEQUENCE [LARGE SCALE GENOMIC DNA]</scope>
    <source>
        <strain evidence="1 2">IP1</strain>
    </source>
</reference>
<name>A0A0A1TUW0_ENTIV</name>
<sequence>MEESTLLLESINLEGDSNVYIKDLNVLFVFTMQVSGNTLLQIDAQEILFDIIFVIFKENSQLVMYSTKIFNRNKVALFNGEVSFYNKSQFVLKQNVNLSVTIRLSFFDYSHFKLNGYIHSSIQENLDEENGLFFYDHSTLEIFEYSRIENFSSIVLEDLSKAYFTGDLFIETALFSLYDSSVIIFSTNLTLRVNSRIQFYDNSSATFLNNVTMHIFFPTAIPDDLFSFCLLSFNDHSQVEFSSTTFLSVNSCVEFANYSSSIFPNGSQFEISNGLFFYRGNSSEQEKMKILITSGALFYIYGKQYSTLECQNIIFFSTEYLVRRCCAFYLGSNINFTVNKPSIYEKPLFTVLNGGVSISPSSIYSERCFDILSRSKPYNILNAGSEFLITLADGKLRRYCPENTPKIVNTSVYQNLLFNKEMNLMTDVYCHMNGSVMHTIYFDHRNDFGFSNPHCPYKHNDTYPLLVIAEKSNIVIPNEVDQNLSIHFMQNFLVNVQVQSTRRTKITGNFGVVGKEKMFKVLIPSCLNYIERSATFSYLNSTFIVNCEDVHLPLNDSVYSRVGIGDDNYRVKGFSNIPLVLYITQQTIYTTFRIYKCTQGILLLTNTYIQSVSGKLYDNVYYYNSQLLGDVKHEGKDLQKYYYDKTSGYIECPTNSISC</sequence>
<feature type="non-terminal residue" evidence="1">
    <location>
        <position position="1"/>
    </location>
</feature>
<organism evidence="1 2">
    <name type="scientific">Entamoeba invadens IP1</name>
    <dbReference type="NCBI Taxonomy" id="370355"/>
    <lineage>
        <taxon>Eukaryota</taxon>
        <taxon>Amoebozoa</taxon>
        <taxon>Evosea</taxon>
        <taxon>Archamoebae</taxon>
        <taxon>Mastigamoebida</taxon>
        <taxon>Entamoebidae</taxon>
        <taxon>Entamoeba</taxon>
    </lineage>
</organism>
<accession>A0A0A1TUW0</accession>
<protein>
    <submittedName>
        <fullName evidence="1">Uncharacterized protein</fullName>
    </submittedName>
</protein>
<keyword evidence="2" id="KW-1185">Reference proteome</keyword>
<dbReference type="AlphaFoldDB" id="A0A0A1TUW0"/>